<proteinExistence type="predicted"/>
<evidence type="ECO:0000313" key="2">
    <source>
        <dbReference type="Proteomes" id="UP000429552"/>
    </source>
</evidence>
<name>A0A640T8T9_STRNI</name>
<reference evidence="1 2" key="1">
    <citation type="submission" date="2019-12" db="EMBL/GenBank/DDBJ databases">
        <title>Whole genome shotgun sequence of Streptomyces libani subsp. libani NBRC 13452.</title>
        <authorList>
            <person name="Ichikawa N."/>
            <person name="Kimura A."/>
            <person name="Kitahashi Y."/>
            <person name="Komaki H."/>
            <person name="Tamura T."/>
        </authorList>
    </citation>
    <scope>NUCLEOTIDE SEQUENCE [LARGE SCALE GENOMIC DNA]</scope>
    <source>
        <strain evidence="1 2">NBRC 13452</strain>
    </source>
</reference>
<dbReference type="Proteomes" id="UP000429552">
    <property type="component" value="Unassembled WGS sequence"/>
</dbReference>
<gene>
    <name evidence="1" type="ORF">Sliba_00570</name>
</gene>
<accession>A0A640T8T9</accession>
<organism evidence="1 2">
    <name type="scientific">Streptomyces nigrescens</name>
    <dbReference type="NCBI Taxonomy" id="1920"/>
    <lineage>
        <taxon>Bacteria</taxon>
        <taxon>Bacillati</taxon>
        <taxon>Actinomycetota</taxon>
        <taxon>Actinomycetes</taxon>
        <taxon>Kitasatosporales</taxon>
        <taxon>Streptomycetaceae</taxon>
        <taxon>Streptomyces</taxon>
    </lineage>
</organism>
<dbReference type="EMBL" id="BLIP01000001">
    <property type="protein sequence ID" value="GFE19604.1"/>
    <property type="molecule type" value="Genomic_DNA"/>
</dbReference>
<dbReference type="AlphaFoldDB" id="A0A640T8T9"/>
<sequence length="60" mass="6146">MTSRPGPQGEAWAAQTEEEIRDGNAGEAQLVPQNAFQQLAGSIAPLAPPGELQSVGASQS</sequence>
<protein>
    <submittedName>
        <fullName evidence="1">Uncharacterized protein</fullName>
    </submittedName>
</protein>
<comment type="caution">
    <text evidence="1">The sequence shown here is derived from an EMBL/GenBank/DDBJ whole genome shotgun (WGS) entry which is preliminary data.</text>
</comment>
<evidence type="ECO:0000313" key="1">
    <source>
        <dbReference type="EMBL" id="GFE19604.1"/>
    </source>
</evidence>